<keyword evidence="5 6" id="KW-0472">Membrane</keyword>
<feature type="transmembrane region" description="Helical" evidence="6">
    <location>
        <begin position="199"/>
        <end position="217"/>
    </location>
</feature>
<proteinExistence type="predicted"/>
<evidence type="ECO:0000313" key="9">
    <source>
        <dbReference type="EMBL" id="MYN53128.1"/>
    </source>
</evidence>
<dbReference type="SUPFAM" id="SSF103473">
    <property type="entry name" value="MFS general substrate transporter"/>
    <property type="match status" value="1"/>
</dbReference>
<dbReference type="Proteomes" id="UP001230300">
    <property type="component" value="Unassembled WGS sequence"/>
</dbReference>
<dbReference type="EMBL" id="WWFF01000002">
    <property type="protein sequence ID" value="MYN53128.1"/>
    <property type="molecule type" value="Genomic_DNA"/>
</dbReference>
<keyword evidence="2" id="KW-0813">Transport</keyword>
<dbReference type="PANTHER" id="PTHR23523:SF2">
    <property type="entry name" value="2-NITROIMIDAZOLE TRANSPORTER"/>
    <property type="match status" value="1"/>
</dbReference>
<feature type="transmembrane region" description="Helical" evidence="6">
    <location>
        <begin position="125"/>
        <end position="148"/>
    </location>
</feature>
<dbReference type="EMBL" id="JASOGN010000069">
    <property type="protein sequence ID" value="MDK6503555.1"/>
    <property type="molecule type" value="Genomic_DNA"/>
</dbReference>
<evidence type="ECO:0000256" key="6">
    <source>
        <dbReference type="SAM" id="Phobius"/>
    </source>
</evidence>
<dbReference type="InterPro" id="IPR052524">
    <property type="entry name" value="MFS_Cyanate_Porter"/>
</dbReference>
<accession>A0A2I1WHE0</accession>
<evidence type="ECO:0000256" key="1">
    <source>
        <dbReference type="ARBA" id="ARBA00004651"/>
    </source>
</evidence>
<keyword evidence="3 6" id="KW-0812">Transmembrane</keyword>
<dbReference type="GO" id="GO:0005886">
    <property type="term" value="C:plasma membrane"/>
    <property type="evidence" value="ECO:0007669"/>
    <property type="project" value="UniProtKB-SubCell"/>
</dbReference>
<reference evidence="8" key="3">
    <citation type="submission" date="2023-05" db="EMBL/GenBank/DDBJ databases">
        <title>Cataloging the Phylogenetic Diversity of Human Bladder Bacteria.</title>
        <authorList>
            <person name="Du J."/>
        </authorList>
    </citation>
    <scope>NUCLEOTIDE SEQUENCE</scope>
    <source>
        <strain evidence="8">UMB9226</strain>
    </source>
</reference>
<feature type="transmembrane region" description="Helical" evidence="6">
    <location>
        <begin position="356"/>
        <end position="375"/>
    </location>
</feature>
<evidence type="ECO:0000313" key="11">
    <source>
        <dbReference type="Proteomes" id="UP000231914"/>
    </source>
</evidence>
<evidence type="ECO:0000313" key="10">
    <source>
        <dbReference type="EMBL" id="PJZ16535.1"/>
    </source>
</evidence>
<evidence type="ECO:0000256" key="4">
    <source>
        <dbReference type="ARBA" id="ARBA00022989"/>
    </source>
</evidence>
<dbReference type="PANTHER" id="PTHR23523">
    <property type="match status" value="1"/>
</dbReference>
<feature type="transmembrane region" description="Helical" evidence="6">
    <location>
        <begin position="290"/>
        <end position="314"/>
    </location>
</feature>
<organism evidence="10 11">
    <name type="scientific">Lactobacillus crispatus</name>
    <dbReference type="NCBI Taxonomy" id="47770"/>
    <lineage>
        <taxon>Bacteria</taxon>
        <taxon>Bacillati</taxon>
        <taxon>Bacillota</taxon>
        <taxon>Bacilli</taxon>
        <taxon>Lactobacillales</taxon>
        <taxon>Lactobacillaceae</taxon>
        <taxon>Lactobacillus</taxon>
    </lineage>
</organism>
<dbReference type="InterPro" id="IPR020846">
    <property type="entry name" value="MFS_dom"/>
</dbReference>
<feature type="transmembrane region" description="Helical" evidence="6">
    <location>
        <begin position="266"/>
        <end position="284"/>
    </location>
</feature>
<dbReference type="Pfam" id="PF07690">
    <property type="entry name" value="MFS_1"/>
    <property type="match status" value="1"/>
</dbReference>
<dbReference type="AlphaFoldDB" id="A0A2I1WHE0"/>
<feature type="transmembrane region" description="Helical" evidence="6">
    <location>
        <begin position="43"/>
        <end position="60"/>
    </location>
</feature>
<dbReference type="RefSeq" id="WP_100732950.1">
    <property type="nucleotide sequence ID" value="NZ_JAGSXU010000023.1"/>
</dbReference>
<dbReference type="InterPro" id="IPR011701">
    <property type="entry name" value="MFS"/>
</dbReference>
<dbReference type="PROSITE" id="PS50850">
    <property type="entry name" value="MFS"/>
    <property type="match status" value="1"/>
</dbReference>
<sequence length="383" mass="41500">MKKITTYLGIILVALNMRMPIIALPQIMPQIQAATGLSKEFSGLLTSLPLIMFALSSPLFTKLDQKIATSKIILLSFIILSIGSLMRMTLQPTLLLLGTVLIGLGIDGGNVLLPAVIKAKLPDQILLGVSLYTTAMILTSSLGTAFLARLASKFSLVVTMKGLFIFSLLSILGSIFLREKTVKKAESSIKMSLLLKNKLVWLISLFFGLQALLYYSLTTWYGEMLIQFDHFSVNEQATLMTILQLSCLFCALLTPLFAGTKGGKRFLIIVIGLGFGLGVLGVLLHSNNLILGIILALFVGIASGFSFNLAVIFFTQKTKTSAETVAVSGIAQTLGYLLASLGPVAFGRLFMISKSWFSVILLCVLLALLITWCGFQIEKAKNI</sequence>
<protein>
    <submittedName>
        <fullName evidence="10">MFS transporter</fullName>
    </submittedName>
</protein>
<dbReference type="Proteomes" id="UP000231914">
    <property type="component" value="Unassembled WGS sequence"/>
</dbReference>
<dbReference type="Proteomes" id="UP000460132">
    <property type="component" value="Unassembled WGS sequence"/>
</dbReference>
<comment type="caution">
    <text evidence="10">The sequence shown here is derived from an EMBL/GenBank/DDBJ whole genome shotgun (WGS) entry which is preliminary data.</text>
</comment>
<feature type="domain" description="Major facilitator superfamily (MFS) profile" evidence="7">
    <location>
        <begin position="196"/>
        <end position="383"/>
    </location>
</feature>
<comment type="subcellular location">
    <subcellularLocation>
        <location evidence="1">Cell membrane</location>
        <topology evidence="1">Multi-pass membrane protein</topology>
    </subcellularLocation>
</comment>
<evidence type="ECO:0000256" key="2">
    <source>
        <dbReference type="ARBA" id="ARBA00022448"/>
    </source>
</evidence>
<name>A0A2I1WHE0_9LACO</name>
<evidence type="ECO:0000313" key="8">
    <source>
        <dbReference type="EMBL" id="MDK6503555.1"/>
    </source>
</evidence>
<feature type="transmembrane region" description="Helical" evidence="6">
    <location>
        <begin position="154"/>
        <end position="178"/>
    </location>
</feature>
<feature type="transmembrane region" description="Helical" evidence="6">
    <location>
        <begin position="94"/>
        <end position="113"/>
    </location>
</feature>
<evidence type="ECO:0000313" key="12">
    <source>
        <dbReference type="Proteomes" id="UP000460132"/>
    </source>
</evidence>
<dbReference type="EMBL" id="MKXG01000147">
    <property type="protein sequence ID" value="PJZ16535.1"/>
    <property type="molecule type" value="Genomic_DNA"/>
</dbReference>
<dbReference type="InterPro" id="IPR036259">
    <property type="entry name" value="MFS_trans_sf"/>
</dbReference>
<evidence type="ECO:0000256" key="5">
    <source>
        <dbReference type="ARBA" id="ARBA00023136"/>
    </source>
</evidence>
<gene>
    <name evidence="10" type="ORF">BHU41_09550</name>
    <name evidence="9" type="ORF">GTK63_02100</name>
    <name evidence="8" type="ORF">QP235_10340</name>
</gene>
<feature type="transmembrane region" description="Helical" evidence="6">
    <location>
        <begin position="326"/>
        <end position="350"/>
    </location>
</feature>
<dbReference type="Gene3D" id="1.20.1250.20">
    <property type="entry name" value="MFS general substrate transporter like domains"/>
    <property type="match status" value="2"/>
</dbReference>
<reference evidence="9 12" key="2">
    <citation type="submission" date="2020-01" db="EMBL/GenBank/DDBJ databases">
        <title>Vaginal microbiome of pregnant Indian women: Insights into the genome of dominants Lactobacillus species.</title>
        <authorList>
            <person name="Das B."/>
            <person name="Mehta O."/>
            <person name="Ghosh T.S."/>
            <person name="Kothidar A."/>
            <person name="Gowtham M.R."/>
            <person name="Mitra R."/>
            <person name="Kshetrapal P."/>
            <person name="Wadhwa N."/>
            <person name="Thiruvengadam R."/>
            <person name="Nair G.B."/>
            <person name="Bhatnagar S."/>
            <person name="Pore S."/>
        </authorList>
    </citation>
    <scope>NUCLEOTIDE SEQUENCE [LARGE SCALE GENOMIC DNA]</scope>
    <source>
        <strain evidence="9 12">Indica2</strain>
    </source>
</reference>
<evidence type="ECO:0000256" key="3">
    <source>
        <dbReference type="ARBA" id="ARBA00022692"/>
    </source>
</evidence>
<reference evidence="10 11" key="1">
    <citation type="submission" date="2016-10" db="EMBL/GenBank/DDBJ databases">
        <title>WGS of isloates from the oral cavity of healthy individuals.</title>
        <authorList>
            <person name="Sharma S."/>
            <person name="Pal V.K."/>
            <person name="Patil P.B."/>
            <person name="Korpole S."/>
            <person name="Grover V."/>
        </authorList>
    </citation>
    <scope>NUCLEOTIDE SEQUENCE [LARGE SCALE GENOMIC DNA]</scope>
    <source>
        <strain evidence="10 11">DISK12</strain>
    </source>
</reference>
<feature type="transmembrane region" description="Helical" evidence="6">
    <location>
        <begin position="72"/>
        <end position="88"/>
    </location>
</feature>
<feature type="transmembrane region" description="Helical" evidence="6">
    <location>
        <begin position="237"/>
        <end position="259"/>
    </location>
</feature>
<dbReference type="GO" id="GO:0022857">
    <property type="term" value="F:transmembrane transporter activity"/>
    <property type="evidence" value="ECO:0007669"/>
    <property type="project" value="InterPro"/>
</dbReference>
<keyword evidence="4 6" id="KW-1133">Transmembrane helix</keyword>
<evidence type="ECO:0000259" key="7">
    <source>
        <dbReference type="PROSITE" id="PS50850"/>
    </source>
</evidence>